<name>A0A1D7YKX5_9ACTN</name>
<evidence type="ECO:0000256" key="2">
    <source>
        <dbReference type="ARBA" id="ARBA00022840"/>
    </source>
</evidence>
<dbReference type="PANTHER" id="PTHR16305">
    <property type="entry name" value="TESTICULAR SOLUBLE ADENYLYL CYCLASE"/>
    <property type="match status" value="1"/>
</dbReference>
<dbReference type="GO" id="GO:0005524">
    <property type="term" value="F:ATP binding"/>
    <property type="evidence" value="ECO:0007669"/>
    <property type="project" value="UniProtKB-KW"/>
</dbReference>
<accession>A0A1D7YKX5</accession>
<dbReference type="AlphaFoldDB" id="A0A1D7YKX5"/>
<evidence type="ECO:0000259" key="3">
    <source>
        <dbReference type="SMART" id="SM00421"/>
    </source>
</evidence>
<evidence type="ECO:0000313" key="4">
    <source>
        <dbReference type="EMBL" id="AOR36184.1"/>
    </source>
</evidence>
<organism evidence="4 5">
    <name type="scientific">Streptomyces fodineus</name>
    <dbReference type="NCBI Taxonomy" id="1904616"/>
    <lineage>
        <taxon>Bacteria</taxon>
        <taxon>Bacillati</taxon>
        <taxon>Actinomycetota</taxon>
        <taxon>Actinomycetes</taxon>
        <taxon>Kitasatosporales</taxon>
        <taxon>Streptomycetaceae</taxon>
        <taxon>Streptomyces</taxon>
    </lineage>
</organism>
<dbReference type="Proteomes" id="UP000094960">
    <property type="component" value="Chromosome"/>
</dbReference>
<dbReference type="Pfam" id="PF13191">
    <property type="entry name" value="AAA_16"/>
    <property type="match status" value="1"/>
</dbReference>
<dbReference type="SUPFAM" id="SSF52540">
    <property type="entry name" value="P-loop containing nucleoside triphosphate hydrolases"/>
    <property type="match status" value="1"/>
</dbReference>
<evidence type="ECO:0000313" key="5">
    <source>
        <dbReference type="Proteomes" id="UP000094960"/>
    </source>
</evidence>
<dbReference type="SMART" id="SM00421">
    <property type="entry name" value="HTH_LUXR"/>
    <property type="match status" value="1"/>
</dbReference>
<dbReference type="InterPro" id="IPR036388">
    <property type="entry name" value="WH-like_DNA-bd_sf"/>
</dbReference>
<gene>
    <name evidence="4" type="ORF">BFF78_38625</name>
</gene>
<keyword evidence="5" id="KW-1185">Reference proteome</keyword>
<dbReference type="GO" id="GO:0006355">
    <property type="term" value="P:regulation of DNA-templated transcription"/>
    <property type="evidence" value="ECO:0007669"/>
    <property type="project" value="InterPro"/>
</dbReference>
<dbReference type="PANTHER" id="PTHR16305:SF35">
    <property type="entry name" value="TRANSCRIPTIONAL ACTIVATOR DOMAIN"/>
    <property type="match status" value="1"/>
</dbReference>
<dbReference type="InterPro" id="IPR000792">
    <property type="entry name" value="Tscrpt_reg_LuxR_C"/>
</dbReference>
<dbReference type="GO" id="GO:0003677">
    <property type="term" value="F:DNA binding"/>
    <property type="evidence" value="ECO:0007669"/>
    <property type="project" value="InterPro"/>
</dbReference>
<proteinExistence type="predicted"/>
<dbReference type="InterPro" id="IPR027417">
    <property type="entry name" value="P-loop_NTPase"/>
</dbReference>
<dbReference type="Gene3D" id="1.10.10.10">
    <property type="entry name" value="Winged helix-like DNA-binding domain superfamily/Winged helix DNA-binding domain"/>
    <property type="match status" value="1"/>
</dbReference>
<dbReference type="KEGG" id="spun:BFF78_38625"/>
<dbReference type="SUPFAM" id="SSF46894">
    <property type="entry name" value="C-terminal effector domain of the bipartite response regulators"/>
    <property type="match status" value="1"/>
</dbReference>
<dbReference type="GO" id="GO:0004016">
    <property type="term" value="F:adenylate cyclase activity"/>
    <property type="evidence" value="ECO:0007669"/>
    <property type="project" value="TreeGrafter"/>
</dbReference>
<keyword evidence="1" id="KW-0547">Nucleotide-binding</keyword>
<dbReference type="InterPro" id="IPR016032">
    <property type="entry name" value="Sig_transdc_resp-reg_C-effctor"/>
</dbReference>
<protein>
    <recommendedName>
        <fullName evidence="3">HTH luxR-type domain-containing protein</fullName>
    </recommendedName>
</protein>
<evidence type="ECO:0000256" key="1">
    <source>
        <dbReference type="ARBA" id="ARBA00022741"/>
    </source>
</evidence>
<feature type="domain" description="HTH luxR-type" evidence="3">
    <location>
        <begin position="905"/>
        <end position="958"/>
    </location>
</feature>
<sequence>MATAPRQPITQQQMLIERRRELQALDAAFQELRRTADGMPRARGKGVLAFTGPAGLGKTALMTQARAQAAAYGFTVLSGRGGEAEQGSAFRVVRQLVQPSLARMEGAELRAFLGSWYDIVAAVLGLEACGPGPAPDRTGVREGLDWVMTRLTVRKAPVVLLLDDLHWADTESLSWLDSFASRVEDLPLLIVVAYRPDELPSEAGEFRTLVGHHGDRPHDLALLTADGVAQIVRNELGNAAEDRFCKECWSATGGSPFEAVELAIGLAERKLRGTEDDLPAMRELAAAIKGPGLIDRLERLDTATVRFAHTAAVLGSPFSPQLAATIAVLGEEAAAEATQKLRAARILADSHGPEGELEFVHPLIATTIYRSIRTAFRAGLHNTAAQAVLAAGYGPTAAARHLLEVPCEGSPEAVACLREAAREYLRAGATEAARRLLTRALQEPPLPEDRAAVLHELACATFLIEPRATVRHLRQALAEPDVDPELRASIVYQLTTALAHTDQLAEAVAVAAEEAKQARNPRVRLRMQADQFVWSMVRTDDPDSPARSRTLARLAEKLPGLSLEERYILGLRAWDAVKRGEPRQTALTYAEKALHGGMSWTDENRGFEVPLSVALVFMYGDQPRQAEELFSTGIAECAAKGWHGSHLAFGQTIAGYVRYRRGCLAEAEDLVREGLRIADKVEGVVAAQLFGVSILIQTLLARGRITEARALADEHHFGDMTPNAVIYPDPRTVYAELLLGEGRHAEAATLLSSVGHWLDKRAWRNPAWCPWQLRLASALAPTAPQEALGHAQDAVRRARKFGAASTIGQALHTLAEVTGGPAALDLYADAVHHLEQSPAAYELARAQVGHGAALSRNGRLQEAAERLYQGLEGAVHCGAEALAARARAELSAAGMRPLPLRYAQADTLTGRERRTAELSAQGHPVAVIAKELRLTEQGVRQLLSSVYRKIGTDAAGLAGVLESCPRLRP</sequence>
<dbReference type="GO" id="GO:0005737">
    <property type="term" value="C:cytoplasm"/>
    <property type="evidence" value="ECO:0007669"/>
    <property type="project" value="TreeGrafter"/>
</dbReference>
<dbReference type="InterPro" id="IPR041664">
    <property type="entry name" value="AAA_16"/>
</dbReference>
<keyword evidence="2" id="KW-0067">ATP-binding</keyword>
<reference evidence="5" key="1">
    <citation type="submission" date="2016-09" db="EMBL/GenBank/DDBJ databases">
        <title>Streptomyces puniciscabiei strain:TW1S1 Genome sequencing and assembly.</title>
        <authorList>
            <person name="Kim M.-K."/>
            <person name="Kim S.B."/>
        </authorList>
    </citation>
    <scope>NUCLEOTIDE SEQUENCE [LARGE SCALE GENOMIC DNA]</scope>
    <source>
        <strain evidence="5">TW1S1</strain>
    </source>
</reference>
<dbReference type="EMBL" id="CP017248">
    <property type="protein sequence ID" value="AOR36184.1"/>
    <property type="molecule type" value="Genomic_DNA"/>
</dbReference>